<dbReference type="RefSeq" id="WP_171898045.1">
    <property type="nucleotide sequence ID" value="NZ_CP053627.1"/>
</dbReference>
<gene>
    <name evidence="2" type="ORF">LPH55_08360</name>
</gene>
<feature type="transmembrane region" description="Helical" evidence="1">
    <location>
        <begin position="12"/>
        <end position="31"/>
    </location>
</feature>
<dbReference type="Proteomes" id="UP001430701">
    <property type="component" value="Unassembled WGS sequence"/>
</dbReference>
<accession>A0ABS8TV56</accession>
<reference evidence="2" key="1">
    <citation type="submission" date="2021-11" db="EMBL/GenBank/DDBJ databases">
        <title>Genome sequence of Xylella taiwanensis PLS432.</title>
        <authorList>
            <person name="Weng L.-W."/>
            <person name="Su C.-C."/>
            <person name="Tsai C.-W."/>
            <person name="Kuo C.-H."/>
        </authorList>
    </citation>
    <scope>NUCLEOTIDE SEQUENCE</scope>
    <source>
        <strain evidence="2">PLS432</strain>
    </source>
</reference>
<evidence type="ECO:0000256" key="1">
    <source>
        <dbReference type="SAM" id="Phobius"/>
    </source>
</evidence>
<keyword evidence="1" id="KW-1133">Transmembrane helix</keyword>
<keyword evidence="3" id="KW-1185">Reference proteome</keyword>
<sequence>MRTINAAEMEEVSGGSLGLAALGVIGTAITLYKNVSYIYSSVTDFISGFGLGYNKKS</sequence>
<evidence type="ECO:0008006" key="4">
    <source>
        <dbReference type="Google" id="ProtNLM"/>
    </source>
</evidence>
<protein>
    <recommendedName>
        <fullName evidence="4">Bacteriocin</fullName>
    </recommendedName>
</protein>
<dbReference type="GeneID" id="68900358"/>
<dbReference type="EMBL" id="JAJPPU010000002">
    <property type="protein sequence ID" value="MCD8473468.1"/>
    <property type="molecule type" value="Genomic_DNA"/>
</dbReference>
<keyword evidence="1" id="KW-0472">Membrane</keyword>
<evidence type="ECO:0000313" key="3">
    <source>
        <dbReference type="Proteomes" id="UP001430701"/>
    </source>
</evidence>
<proteinExistence type="predicted"/>
<keyword evidence="1" id="KW-0812">Transmembrane</keyword>
<evidence type="ECO:0000313" key="2">
    <source>
        <dbReference type="EMBL" id="MCD8473468.1"/>
    </source>
</evidence>
<organism evidence="2 3">
    <name type="scientific">Xylella taiwanensis</name>
    <dbReference type="NCBI Taxonomy" id="1444770"/>
    <lineage>
        <taxon>Bacteria</taxon>
        <taxon>Pseudomonadati</taxon>
        <taxon>Pseudomonadota</taxon>
        <taxon>Gammaproteobacteria</taxon>
        <taxon>Lysobacterales</taxon>
        <taxon>Lysobacteraceae</taxon>
        <taxon>Xylella</taxon>
    </lineage>
</organism>
<comment type="caution">
    <text evidence="2">The sequence shown here is derived from an EMBL/GenBank/DDBJ whole genome shotgun (WGS) entry which is preliminary data.</text>
</comment>
<name>A0ABS8TV56_9GAMM</name>